<dbReference type="EMBL" id="LT629749">
    <property type="protein sequence ID" value="SDS49072.1"/>
    <property type="molecule type" value="Genomic_DNA"/>
</dbReference>
<dbReference type="RefSeq" id="WP_280949248.1">
    <property type="nucleotide sequence ID" value="NZ_LT629749.1"/>
</dbReference>
<organism evidence="2 3">
    <name type="scientific">Friedmanniella luteola</name>
    <dbReference type="NCBI Taxonomy" id="546871"/>
    <lineage>
        <taxon>Bacteria</taxon>
        <taxon>Bacillati</taxon>
        <taxon>Actinomycetota</taxon>
        <taxon>Actinomycetes</taxon>
        <taxon>Propionibacteriales</taxon>
        <taxon>Nocardioidaceae</taxon>
        <taxon>Friedmanniella</taxon>
    </lineage>
</organism>
<proteinExistence type="predicted"/>
<evidence type="ECO:0000313" key="3">
    <source>
        <dbReference type="Proteomes" id="UP000199092"/>
    </source>
</evidence>
<protein>
    <submittedName>
        <fullName evidence="2">Uncharacterized protein</fullName>
    </submittedName>
</protein>
<dbReference type="Proteomes" id="UP000199092">
    <property type="component" value="Chromosome I"/>
</dbReference>
<dbReference type="STRING" id="546871.SAMN04488543_1832"/>
<gene>
    <name evidence="2" type="ORF">SAMN04488543_1832</name>
</gene>
<reference evidence="2 3" key="1">
    <citation type="submission" date="2016-10" db="EMBL/GenBank/DDBJ databases">
        <authorList>
            <person name="de Groot N.N."/>
        </authorList>
    </citation>
    <scope>NUCLEOTIDE SEQUENCE [LARGE SCALE GENOMIC DNA]</scope>
    <source>
        <strain evidence="2 3">DSM 21741</strain>
    </source>
</reference>
<evidence type="ECO:0000313" key="2">
    <source>
        <dbReference type="EMBL" id="SDS49072.1"/>
    </source>
</evidence>
<accession>A0A1H1SM80</accession>
<evidence type="ECO:0000256" key="1">
    <source>
        <dbReference type="SAM" id="MobiDB-lite"/>
    </source>
</evidence>
<sequence>MRRWLAMADAVVQSLLRGLGTAATRFDTPTPDGRVEDDPRHR</sequence>
<dbReference type="AlphaFoldDB" id="A0A1H1SM80"/>
<feature type="region of interest" description="Disordered" evidence="1">
    <location>
        <begin position="19"/>
        <end position="42"/>
    </location>
</feature>
<keyword evidence="3" id="KW-1185">Reference proteome</keyword>
<name>A0A1H1SM80_9ACTN</name>
<feature type="compositionally biased region" description="Basic and acidic residues" evidence="1">
    <location>
        <begin position="33"/>
        <end position="42"/>
    </location>
</feature>